<dbReference type="PANTHER" id="PTHR30346">
    <property type="entry name" value="TRANSCRIPTIONAL DUAL REGULATOR HCAR-RELATED"/>
    <property type="match status" value="1"/>
</dbReference>
<keyword evidence="4" id="KW-0804">Transcription</keyword>
<reference evidence="6 7" key="1">
    <citation type="submission" date="2019-03" db="EMBL/GenBank/DDBJ databases">
        <title>Genomic Encyclopedia of Type Strains, Phase IV (KMG-IV): sequencing the most valuable type-strain genomes for metagenomic binning, comparative biology and taxonomic classification.</title>
        <authorList>
            <person name="Goeker M."/>
        </authorList>
    </citation>
    <scope>NUCLEOTIDE SEQUENCE [LARGE SCALE GENOMIC DNA]</scope>
    <source>
        <strain evidence="6 7">DSM 28867</strain>
    </source>
</reference>
<dbReference type="Gene3D" id="3.40.190.290">
    <property type="match status" value="1"/>
</dbReference>
<evidence type="ECO:0000256" key="2">
    <source>
        <dbReference type="ARBA" id="ARBA00023015"/>
    </source>
</evidence>
<evidence type="ECO:0000313" key="7">
    <source>
        <dbReference type="Proteomes" id="UP000294743"/>
    </source>
</evidence>
<dbReference type="RefSeq" id="WP_166667522.1">
    <property type="nucleotide sequence ID" value="NZ_SODD01000005.1"/>
</dbReference>
<dbReference type="InterPro" id="IPR036388">
    <property type="entry name" value="WH-like_DNA-bd_sf"/>
</dbReference>
<dbReference type="Gene3D" id="1.10.10.10">
    <property type="entry name" value="Winged helix-like DNA-binding domain superfamily/Winged helix DNA-binding domain"/>
    <property type="match status" value="1"/>
</dbReference>
<gene>
    <name evidence="6" type="ORF">EDD63_10526</name>
</gene>
<evidence type="ECO:0000256" key="3">
    <source>
        <dbReference type="ARBA" id="ARBA00023125"/>
    </source>
</evidence>
<proteinExistence type="inferred from homology"/>
<accession>A0A4V6Q8K2</accession>
<dbReference type="GO" id="GO:0032993">
    <property type="term" value="C:protein-DNA complex"/>
    <property type="evidence" value="ECO:0007669"/>
    <property type="project" value="TreeGrafter"/>
</dbReference>
<dbReference type="EMBL" id="SODD01000005">
    <property type="protein sequence ID" value="TDW25294.1"/>
    <property type="molecule type" value="Genomic_DNA"/>
</dbReference>
<dbReference type="Proteomes" id="UP000294743">
    <property type="component" value="Unassembled WGS sequence"/>
</dbReference>
<comment type="similarity">
    <text evidence="1">Belongs to the LysR transcriptional regulatory family.</text>
</comment>
<comment type="caution">
    <text evidence="6">The sequence shown here is derived from an EMBL/GenBank/DDBJ whole genome shotgun (WGS) entry which is preliminary data.</text>
</comment>
<dbReference type="InterPro" id="IPR036390">
    <property type="entry name" value="WH_DNA-bd_sf"/>
</dbReference>
<keyword evidence="2" id="KW-0805">Transcription regulation</keyword>
<dbReference type="PANTHER" id="PTHR30346:SF0">
    <property type="entry name" value="HCA OPERON TRANSCRIPTIONAL ACTIVATOR HCAR"/>
    <property type="match status" value="1"/>
</dbReference>
<evidence type="ECO:0000256" key="4">
    <source>
        <dbReference type="ARBA" id="ARBA00023163"/>
    </source>
</evidence>
<evidence type="ECO:0000259" key="5">
    <source>
        <dbReference type="PROSITE" id="PS50931"/>
    </source>
</evidence>
<sequence>MNINTILLRYVVEVEKSKSISKAADNLYMAQPNLSKAIKELEETVGFPIFERGPKGTIPTDLGIEFIEQAHKVLAQIDAMGNLASGKKEGTIHFDVSIPRGSYISEGVLDFVRGLDFKVRTEVLFQETNALKAIHNVSEHRFNLGVIRYEKKNELYFKDYLYERNLKTETLWDFQEIVLMSKHHPLANKEKIELSDLEPYIEIVYEDEVLPYFHQLKKRREQPTSSKLSIFERSSQFQFLSTVSESYTFASPIPEYLLERYDVVQRKVYGIRDTYKDVIIYRKDYELSDLDKDFINKLDQARNNVAFLKLK</sequence>
<dbReference type="AlphaFoldDB" id="A0A4V6Q8K2"/>
<feature type="domain" description="HTH lysR-type" evidence="5">
    <location>
        <begin position="1"/>
        <end position="60"/>
    </location>
</feature>
<keyword evidence="3" id="KW-0238">DNA-binding</keyword>
<dbReference type="SUPFAM" id="SSF46785">
    <property type="entry name" value="Winged helix' DNA-binding domain"/>
    <property type="match status" value="1"/>
</dbReference>
<name>A0A4V6Q8K2_9FIRM</name>
<dbReference type="InterPro" id="IPR000847">
    <property type="entry name" value="LysR_HTH_N"/>
</dbReference>
<evidence type="ECO:0000313" key="6">
    <source>
        <dbReference type="EMBL" id="TDW25294.1"/>
    </source>
</evidence>
<dbReference type="GO" id="GO:0003700">
    <property type="term" value="F:DNA-binding transcription factor activity"/>
    <property type="evidence" value="ECO:0007669"/>
    <property type="project" value="InterPro"/>
</dbReference>
<dbReference type="GO" id="GO:0003677">
    <property type="term" value="F:DNA binding"/>
    <property type="evidence" value="ECO:0007669"/>
    <property type="project" value="UniProtKB-KW"/>
</dbReference>
<dbReference type="PROSITE" id="PS50931">
    <property type="entry name" value="HTH_LYSR"/>
    <property type="match status" value="1"/>
</dbReference>
<dbReference type="Pfam" id="PF00126">
    <property type="entry name" value="HTH_1"/>
    <property type="match status" value="1"/>
</dbReference>
<dbReference type="PRINTS" id="PR00039">
    <property type="entry name" value="HTHLYSR"/>
</dbReference>
<keyword evidence="7" id="KW-1185">Reference proteome</keyword>
<dbReference type="SUPFAM" id="SSF53850">
    <property type="entry name" value="Periplasmic binding protein-like II"/>
    <property type="match status" value="1"/>
</dbReference>
<evidence type="ECO:0000256" key="1">
    <source>
        <dbReference type="ARBA" id="ARBA00009437"/>
    </source>
</evidence>
<organism evidence="6 7">
    <name type="scientific">Breznakia blatticola</name>
    <dbReference type="NCBI Taxonomy" id="1754012"/>
    <lineage>
        <taxon>Bacteria</taxon>
        <taxon>Bacillati</taxon>
        <taxon>Bacillota</taxon>
        <taxon>Erysipelotrichia</taxon>
        <taxon>Erysipelotrichales</taxon>
        <taxon>Erysipelotrichaceae</taxon>
        <taxon>Breznakia</taxon>
    </lineage>
</organism>
<protein>
    <submittedName>
        <fullName evidence="6">LysR family transcriptional regulator</fullName>
    </submittedName>
</protein>